<dbReference type="PANTHER" id="PTHR30177">
    <property type="entry name" value="GLYCINE BETAINE/L-PROLINE TRANSPORT SYSTEM PERMEASE PROTEIN PROW"/>
    <property type="match status" value="1"/>
</dbReference>
<keyword evidence="5 6" id="KW-0472">Membrane</keyword>
<accession>A0A5S4UY89</accession>
<feature type="transmembrane region" description="Helical" evidence="6">
    <location>
        <begin position="48"/>
        <end position="69"/>
    </location>
</feature>
<feature type="transmembrane region" description="Helical" evidence="6">
    <location>
        <begin position="81"/>
        <end position="100"/>
    </location>
</feature>
<proteinExistence type="inferred from homology"/>
<dbReference type="InterPro" id="IPR051204">
    <property type="entry name" value="ABC_transp_perm/SBD"/>
</dbReference>
<dbReference type="Gene3D" id="1.10.3720.10">
    <property type="entry name" value="MetI-like"/>
    <property type="match status" value="1"/>
</dbReference>
<gene>
    <name evidence="8" type="ORF">FYC51_18220</name>
</gene>
<dbReference type="PROSITE" id="PS50928">
    <property type="entry name" value="ABC_TM1"/>
    <property type="match status" value="1"/>
</dbReference>
<keyword evidence="4 6" id="KW-1133">Transmembrane helix</keyword>
<dbReference type="CDD" id="cd06261">
    <property type="entry name" value="TM_PBP2"/>
    <property type="match status" value="1"/>
</dbReference>
<dbReference type="PANTHER" id="PTHR30177:SF4">
    <property type="entry name" value="OSMOPROTECTANT IMPORT PERMEASE PROTEIN OSMW"/>
    <property type="match status" value="1"/>
</dbReference>
<dbReference type="GO" id="GO:0005886">
    <property type="term" value="C:plasma membrane"/>
    <property type="evidence" value="ECO:0007669"/>
    <property type="project" value="UniProtKB-SubCell"/>
</dbReference>
<feature type="transmembrane region" description="Helical" evidence="6">
    <location>
        <begin position="20"/>
        <end position="41"/>
    </location>
</feature>
<reference evidence="8 9" key="1">
    <citation type="submission" date="2019-08" db="EMBL/GenBank/DDBJ databases">
        <authorList>
            <person name="Hu J."/>
        </authorList>
    </citation>
    <scope>NUCLEOTIDE SEQUENCE [LARGE SCALE GENOMIC DNA]</scope>
    <source>
        <strain evidence="8 9">NEAU-184</strain>
    </source>
</reference>
<sequence>MNWLWSNLDLVGELTLVHLALSVPAIILSFVISVPIGWLAHRYQWSRGVLLSLCGLLYAIPSLALFVALPPITGLSLRSPLNLVIALTLYGIAVIVRTAADAFDAVAPDVRQSATAVGYSERGRFWGVELPLAGPVLLSGLRVVIVSTVSLVTVGAVIGVPSLGSLFTDGFQRGIEVEIATGIVMTIVLALALDGAAVLLGRMLMPWTRAGEAVRRSSASVSVARRVDA</sequence>
<comment type="similarity">
    <text evidence="6">Belongs to the binding-protein-dependent transport system permease family.</text>
</comment>
<feature type="transmembrane region" description="Helical" evidence="6">
    <location>
        <begin position="143"/>
        <end position="167"/>
    </location>
</feature>
<protein>
    <submittedName>
        <fullName evidence="8">ABC transporter permease</fullName>
    </submittedName>
</protein>
<dbReference type="EMBL" id="VSSB01000002">
    <property type="protein sequence ID" value="TYL51068.1"/>
    <property type="molecule type" value="Genomic_DNA"/>
</dbReference>
<comment type="subcellular location">
    <subcellularLocation>
        <location evidence="6">Cell membrane</location>
        <topology evidence="6">Multi-pass membrane protein</topology>
    </subcellularLocation>
    <subcellularLocation>
        <location evidence="1">Membrane</location>
        <topology evidence="1">Multi-pass membrane protein</topology>
    </subcellularLocation>
</comment>
<dbReference type="GO" id="GO:0031460">
    <property type="term" value="P:glycine betaine transport"/>
    <property type="evidence" value="ECO:0007669"/>
    <property type="project" value="TreeGrafter"/>
</dbReference>
<dbReference type="InterPro" id="IPR000515">
    <property type="entry name" value="MetI-like"/>
</dbReference>
<evidence type="ECO:0000256" key="2">
    <source>
        <dbReference type="ARBA" id="ARBA00022448"/>
    </source>
</evidence>
<evidence type="ECO:0000259" key="7">
    <source>
        <dbReference type="PROSITE" id="PS50928"/>
    </source>
</evidence>
<evidence type="ECO:0000313" key="8">
    <source>
        <dbReference type="EMBL" id="TYL51068.1"/>
    </source>
</evidence>
<keyword evidence="9" id="KW-1185">Reference proteome</keyword>
<evidence type="ECO:0000256" key="3">
    <source>
        <dbReference type="ARBA" id="ARBA00022692"/>
    </source>
</evidence>
<feature type="transmembrane region" description="Helical" evidence="6">
    <location>
        <begin position="179"/>
        <end position="200"/>
    </location>
</feature>
<evidence type="ECO:0000256" key="1">
    <source>
        <dbReference type="ARBA" id="ARBA00004141"/>
    </source>
</evidence>
<dbReference type="SUPFAM" id="SSF161098">
    <property type="entry name" value="MetI-like"/>
    <property type="match status" value="1"/>
</dbReference>
<evidence type="ECO:0000313" key="9">
    <source>
        <dbReference type="Proteomes" id="UP000325243"/>
    </source>
</evidence>
<dbReference type="AlphaFoldDB" id="A0A5S4UY89"/>
<keyword evidence="2 6" id="KW-0813">Transport</keyword>
<evidence type="ECO:0000256" key="6">
    <source>
        <dbReference type="RuleBase" id="RU363032"/>
    </source>
</evidence>
<dbReference type="RefSeq" id="WP_148735162.1">
    <property type="nucleotide sequence ID" value="NZ_VSSB01000002.1"/>
</dbReference>
<dbReference type="InterPro" id="IPR035906">
    <property type="entry name" value="MetI-like_sf"/>
</dbReference>
<dbReference type="GO" id="GO:0055085">
    <property type="term" value="P:transmembrane transport"/>
    <property type="evidence" value="ECO:0007669"/>
    <property type="project" value="InterPro"/>
</dbReference>
<feature type="domain" description="ABC transmembrane type-1" evidence="7">
    <location>
        <begin position="15"/>
        <end position="200"/>
    </location>
</feature>
<evidence type="ECO:0000256" key="5">
    <source>
        <dbReference type="ARBA" id="ARBA00023136"/>
    </source>
</evidence>
<dbReference type="Proteomes" id="UP000325243">
    <property type="component" value="Unassembled WGS sequence"/>
</dbReference>
<organism evidence="8 9">
    <name type="scientific">Agromyces mariniharenae</name>
    <dbReference type="NCBI Taxonomy" id="2604423"/>
    <lineage>
        <taxon>Bacteria</taxon>
        <taxon>Bacillati</taxon>
        <taxon>Actinomycetota</taxon>
        <taxon>Actinomycetes</taxon>
        <taxon>Micrococcales</taxon>
        <taxon>Microbacteriaceae</taxon>
        <taxon>Agromyces</taxon>
    </lineage>
</organism>
<keyword evidence="3 6" id="KW-0812">Transmembrane</keyword>
<dbReference type="Pfam" id="PF00528">
    <property type="entry name" value="BPD_transp_1"/>
    <property type="match status" value="1"/>
</dbReference>
<comment type="caution">
    <text evidence="8">The sequence shown here is derived from an EMBL/GenBank/DDBJ whole genome shotgun (WGS) entry which is preliminary data.</text>
</comment>
<name>A0A5S4UY89_9MICO</name>
<evidence type="ECO:0000256" key="4">
    <source>
        <dbReference type="ARBA" id="ARBA00022989"/>
    </source>
</evidence>